<dbReference type="PRINTS" id="PR00080">
    <property type="entry name" value="SDRFAMILY"/>
</dbReference>
<protein>
    <submittedName>
        <fullName evidence="4">Mycofactocin-coupled SDR family oxidoreductase</fullName>
    </submittedName>
</protein>
<proteinExistence type="inferred from homology"/>
<comment type="similarity">
    <text evidence="1">Belongs to the short-chain dehydrogenases/reductases (SDR) family.</text>
</comment>
<dbReference type="NCBIfam" id="TIGR03971">
    <property type="entry name" value="SDR_subfam_1"/>
    <property type="match status" value="1"/>
</dbReference>
<dbReference type="PRINTS" id="PR00081">
    <property type="entry name" value="GDHRDH"/>
</dbReference>
<dbReference type="Proteomes" id="UP001501598">
    <property type="component" value="Unassembled WGS sequence"/>
</dbReference>
<dbReference type="InterPro" id="IPR023985">
    <property type="entry name" value="SDR_subfam_1"/>
</dbReference>
<evidence type="ECO:0000313" key="4">
    <source>
        <dbReference type="EMBL" id="GAA4549126.1"/>
    </source>
</evidence>
<organism evidence="4 5">
    <name type="scientific">Pseudonocardia xishanensis</name>
    <dbReference type="NCBI Taxonomy" id="630995"/>
    <lineage>
        <taxon>Bacteria</taxon>
        <taxon>Bacillati</taxon>
        <taxon>Actinomycetota</taxon>
        <taxon>Actinomycetes</taxon>
        <taxon>Pseudonocardiales</taxon>
        <taxon>Pseudonocardiaceae</taxon>
        <taxon>Pseudonocardia</taxon>
    </lineage>
</organism>
<evidence type="ECO:0000256" key="3">
    <source>
        <dbReference type="ARBA" id="ARBA00023027"/>
    </source>
</evidence>
<dbReference type="PANTHER" id="PTHR24321:SF8">
    <property type="entry name" value="ESTRADIOL 17-BETA-DEHYDROGENASE 8-RELATED"/>
    <property type="match status" value="1"/>
</dbReference>
<name>A0ABP8RVJ9_9PSEU</name>
<evidence type="ECO:0000256" key="1">
    <source>
        <dbReference type="ARBA" id="ARBA00006484"/>
    </source>
</evidence>
<evidence type="ECO:0000313" key="5">
    <source>
        <dbReference type="Proteomes" id="UP001501598"/>
    </source>
</evidence>
<dbReference type="InterPro" id="IPR020904">
    <property type="entry name" value="Sc_DH/Rdtase_CS"/>
</dbReference>
<dbReference type="EMBL" id="BAABGT010000046">
    <property type="protein sequence ID" value="GAA4549126.1"/>
    <property type="molecule type" value="Genomic_DNA"/>
</dbReference>
<keyword evidence="3" id="KW-0520">NAD</keyword>
<dbReference type="PROSITE" id="PS00061">
    <property type="entry name" value="ADH_SHORT"/>
    <property type="match status" value="1"/>
</dbReference>
<comment type="caution">
    <text evidence="4">The sequence shown here is derived from an EMBL/GenBank/DDBJ whole genome shotgun (WGS) entry which is preliminary data.</text>
</comment>
<accession>A0ABP8RVJ9</accession>
<dbReference type="CDD" id="cd05233">
    <property type="entry name" value="SDR_c"/>
    <property type="match status" value="1"/>
</dbReference>
<dbReference type="PANTHER" id="PTHR24321">
    <property type="entry name" value="DEHYDROGENASES, SHORT CHAIN"/>
    <property type="match status" value="1"/>
</dbReference>
<sequence>MGRLDGKVAVISGAARGQGRAHAVRLAAEGADIVAFDICSNLAYPLTPPASPEDLKETAAQVEALDRRCLSRVTDARDLTSLTALADEAVAEFGRVDALVVNHGIWTVDRNSWELPEESWQESIDVLLTGSWKVQKAFVPKIVAGARGGAVVFTSSVNAVVPQPGAVAYCAAKSGIQMLMKVLARELGPHDIRVNTVNPGSVSTAMHEGGTIERSLEYFPRGLDRGARAALEGSQTLPPSAIADAVAWLVSDEARYVTGALIPVDSGFLTG</sequence>
<dbReference type="SUPFAM" id="SSF51735">
    <property type="entry name" value="NAD(P)-binding Rossmann-fold domains"/>
    <property type="match status" value="1"/>
</dbReference>
<dbReference type="InterPro" id="IPR036291">
    <property type="entry name" value="NAD(P)-bd_dom_sf"/>
</dbReference>
<evidence type="ECO:0000256" key="2">
    <source>
        <dbReference type="ARBA" id="ARBA00023002"/>
    </source>
</evidence>
<dbReference type="Gene3D" id="3.40.50.720">
    <property type="entry name" value="NAD(P)-binding Rossmann-like Domain"/>
    <property type="match status" value="1"/>
</dbReference>
<keyword evidence="5" id="KW-1185">Reference proteome</keyword>
<dbReference type="RefSeq" id="WP_345419659.1">
    <property type="nucleotide sequence ID" value="NZ_BAABGT010000046.1"/>
</dbReference>
<keyword evidence="2" id="KW-0560">Oxidoreductase</keyword>
<dbReference type="InterPro" id="IPR002347">
    <property type="entry name" value="SDR_fam"/>
</dbReference>
<dbReference type="Pfam" id="PF13561">
    <property type="entry name" value="adh_short_C2"/>
    <property type="match status" value="1"/>
</dbReference>
<reference evidence="5" key="1">
    <citation type="journal article" date="2019" name="Int. J. Syst. Evol. Microbiol.">
        <title>The Global Catalogue of Microorganisms (GCM) 10K type strain sequencing project: providing services to taxonomists for standard genome sequencing and annotation.</title>
        <authorList>
            <consortium name="The Broad Institute Genomics Platform"/>
            <consortium name="The Broad Institute Genome Sequencing Center for Infectious Disease"/>
            <person name="Wu L."/>
            <person name="Ma J."/>
        </authorList>
    </citation>
    <scope>NUCLEOTIDE SEQUENCE [LARGE SCALE GENOMIC DNA]</scope>
    <source>
        <strain evidence="5">JCM 17906</strain>
    </source>
</reference>
<gene>
    <name evidence="4" type="ORF">GCM10023175_36650</name>
</gene>